<comment type="caution">
    <text evidence="1">The sequence shown here is derived from an EMBL/GenBank/DDBJ whole genome shotgun (WGS) entry which is preliminary data.</text>
</comment>
<evidence type="ECO:0008006" key="3">
    <source>
        <dbReference type="Google" id="ProtNLM"/>
    </source>
</evidence>
<dbReference type="Proteomes" id="UP000054564">
    <property type="component" value="Unassembled WGS sequence"/>
</dbReference>
<dbReference type="EMBL" id="AJIL01001567">
    <property type="protein sequence ID" value="KNE88531.1"/>
    <property type="molecule type" value="Genomic_DNA"/>
</dbReference>
<accession>A0A0L0UNJ4</accession>
<dbReference type="AlphaFoldDB" id="A0A0L0UNJ4"/>
<evidence type="ECO:0000313" key="1">
    <source>
        <dbReference type="EMBL" id="KNE88531.1"/>
    </source>
</evidence>
<evidence type="ECO:0000313" key="2">
    <source>
        <dbReference type="Proteomes" id="UP000054564"/>
    </source>
</evidence>
<proteinExistence type="predicted"/>
<dbReference type="STRING" id="1165861.A0A0L0UNJ4"/>
<organism evidence="1 2">
    <name type="scientific">Puccinia striiformis f. sp. tritici PST-78</name>
    <dbReference type="NCBI Taxonomy" id="1165861"/>
    <lineage>
        <taxon>Eukaryota</taxon>
        <taxon>Fungi</taxon>
        <taxon>Dikarya</taxon>
        <taxon>Basidiomycota</taxon>
        <taxon>Pucciniomycotina</taxon>
        <taxon>Pucciniomycetes</taxon>
        <taxon>Pucciniales</taxon>
        <taxon>Pucciniaceae</taxon>
        <taxon>Puccinia</taxon>
    </lineage>
</organism>
<sequence length="102" mass="11425">MSDLTSSRKDLPNLERDLLTALKTNDTNGLINFGTRFSQLVRDMEQAIPANALSEDELKAHYHFSHQVYVAASHAQRAQLAMDQLADEFTQQLNLLADVVPV</sequence>
<keyword evidence="2" id="KW-1185">Reference proteome</keyword>
<name>A0A0L0UNJ4_9BASI</name>
<protein>
    <recommendedName>
        <fullName evidence="3">Mediator of RNA polymerase II transcription subunit 11</fullName>
    </recommendedName>
</protein>
<dbReference type="OrthoDB" id="10056939at2759"/>
<reference evidence="2" key="1">
    <citation type="submission" date="2014-03" db="EMBL/GenBank/DDBJ databases">
        <title>The Genome Sequence of Puccinia striiformis f. sp. tritici PST-78.</title>
        <authorList>
            <consortium name="The Broad Institute Genome Sequencing Platform"/>
            <person name="Cuomo C."/>
            <person name="Hulbert S."/>
            <person name="Chen X."/>
            <person name="Walker B."/>
            <person name="Young S.K."/>
            <person name="Zeng Q."/>
            <person name="Gargeya S."/>
            <person name="Fitzgerald M."/>
            <person name="Haas B."/>
            <person name="Abouelleil A."/>
            <person name="Alvarado L."/>
            <person name="Arachchi H.M."/>
            <person name="Berlin A.M."/>
            <person name="Chapman S.B."/>
            <person name="Goldberg J."/>
            <person name="Griggs A."/>
            <person name="Gujja S."/>
            <person name="Hansen M."/>
            <person name="Howarth C."/>
            <person name="Imamovic A."/>
            <person name="Larimer J."/>
            <person name="McCowan C."/>
            <person name="Montmayeur A."/>
            <person name="Murphy C."/>
            <person name="Neiman D."/>
            <person name="Pearson M."/>
            <person name="Priest M."/>
            <person name="Roberts A."/>
            <person name="Saif S."/>
            <person name="Shea T."/>
            <person name="Sisk P."/>
            <person name="Sykes S."/>
            <person name="Wortman J."/>
            <person name="Nusbaum C."/>
            <person name="Birren B."/>
        </authorList>
    </citation>
    <scope>NUCLEOTIDE SEQUENCE [LARGE SCALE GENOMIC DNA]</scope>
    <source>
        <strain evidence="2">race PST-78</strain>
    </source>
</reference>
<gene>
    <name evidence="1" type="ORF">PSTG_18063</name>
</gene>